<evidence type="ECO:0000313" key="2">
    <source>
        <dbReference type="Proteomes" id="UP000318081"/>
    </source>
</evidence>
<name>A0ABX5XQD0_9BACT</name>
<organism evidence="1 2">
    <name type="scientific">Stieleria magnilauensis</name>
    <dbReference type="NCBI Taxonomy" id="2527963"/>
    <lineage>
        <taxon>Bacteria</taxon>
        <taxon>Pseudomonadati</taxon>
        <taxon>Planctomycetota</taxon>
        <taxon>Planctomycetia</taxon>
        <taxon>Pirellulales</taxon>
        <taxon>Pirellulaceae</taxon>
        <taxon>Stieleria</taxon>
    </lineage>
</organism>
<proteinExistence type="predicted"/>
<gene>
    <name evidence="1" type="ORF">TBK1r_24830</name>
</gene>
<accession>A0ABX5XQD0</accession>
<dbReference type="Proteomes" id="UP000318081">
    <property type="component" value="Chromosome"/>
</dbReference>
<keyword evidence="2" id="KW-1185">Reference proteome</keyword>
<protein>
    <submittedName>
        <fullName evidence="1">Uncharacterized protein</fullName>
    </submittedName>
</protein>
<sequence>MLSDVNLRYLYALRQIPQHVFGKIMLARHFVPATPTLFIATEATLATITLNLR</sequence>
<dbReference type="EMBL" id="CP036432">
    <property type="protein sequence ID" value="QDV83541.1"/>
    <property type="molecule type" value="Genomic_DNA"/>
</dbReference>
<evidence type="ECO:0000313" key="1">
    <source>
        <dbReference type="EMBL" id="QDV83541.1"/>
    </source>
</evidence>
<reference evidence="1 2" key="1">
    <citation type="submission" date="2019-02" db="EMBL/GenBank/DDBJ databases">
        <title>Deep-cultivation of Planctomycetes and their phenomic and genomic characterization uncovers novel biology.</title>
        <authorList>
            <person name="Wiegand S."/>
            <person name="Jogler M."/>
            <person name="Boedeker C."/>
            <person name="Pinto D."/>
            <person name="Vollmers J."/>
            <person name="Rivas-Marin E."/>
            <person name="Kohn T."/>
            <person name="Peeters S.H."/>
            <person name="Heuer A."/>
            <person name="Rast P."/>
            <person name="Oberbeckmann S."/>
            <person name="Bunk B."/>
            <person name="Jeske O."/>
            <person name="Meyerdierks A."/>
            <person name="Storesund J.E."/>
            <person name="Kallscheuer N."/>
            <person name="Luecker S."/>
            <person name="Lage O.M."/>
            <person name="Pohl T."/>
            <person name="Merkel B.J."/>
            <person name="Hornburger P."/>
            <person name="Mueller R.-W."/>
            <person name="Bruemmer F."/>
            <person name="Labrenz M."/>
            <person name="Spormann A.M."/>
            <person name="Op den Camp H."/>
            <person name="Overmann J."/>
            <person name="Amann R."/>
            <person name="Jetten M.S.M."/>
            <person name="Mascher T."/>
            <person name="Medema M.H."/>
            <person name="Devos D.P."/>
            <person name="Kaster A.-K."/>
            <person name="Ovreas L."/>
            <person name="Rohde M."/>
            <person name="Galperin M.Y."/>
            <person name="Jogler C."/>
        </authorList>
    </citation>
    <scope>NUCLEOTIDE SEQUENCE [LARGE SCALE GENOMIC DNA]</scope>
    <source>
        <strain evidence="1 2">TBK1r</strain>
    </source>
</reference>